<dbReference type="Gene3D" id="1.20.5.2700">
    <property type="match status" value="1"/>
</dbReference>
<dbReference type="EMBL" id="JBHSDU010000001">
    <property type="protein sequence ID" value="MFC4308215.1"/>
    <property type="molecule type" value="Genomic_DNA"/>
</dbReference>
<evidence type="ECO:0000313" key="11">
    <source>
        <dbReference type="Proteomes" id="UP001595904"/>
    </source>
</evidence>
<dbReference type="PRINTS" id="PR01435">
    <property type="entry name" value="NPOXDRDTASE5"/>
</dbReference>
<evidence type="ECO:0000256" key="2">
    <source>
        <dbReference type="ARBA" id="ARBA00022692"/>
    </source>
</evidence>
<dbReference type="RefSeq" id="WP_380595163.1">
    <property type="nucleotide sequence ID" value="NZ_JBHSDU010000001.1"/>
</dbReference>
<gene>
    <name evidence="10" type="primary">nuoL</name>
    <name evidence="10" type="ORF">ACFPN2_03890</name>
</gene>
<feature type="transmembrane region" description="Helical" evidence="7">
    <location>
        <begin position="530"/>
        <end position="550"/>
    </location>
</feature>
<evidence type="ECO:0000256" key="6">
    <source>
        <dbReference type="SAM" id="MobiDB-lite"/>
    </source>
</evidence>
<evidence type="ECO:0000256" key="4">
    <source>
        <dbReference type="ARBA" id="ARBA00023136"/>
    </source>
</evidence>
<feature type="transmembrane region" description="Helical" evidence="7">
    <location>
        <begin position="174"/>
        <end position="196"/>
    </location>
</feature>
<feature type="transmembrane region" description="Helical" evidence="7">
    <location>
        <begin position="142"/>
        <end position="162"/>
    </location>
</feature>
<evidence type="ECO:0000259" key="8">
    <source>
        <dbReference type="Pfam" id="PF00361"/>
    </source>
</evidence>
<dbReference type="Pfam" id="PF00361">
    <property type="entry name" value="Proton_antipo_M"/>
    <property type="match status" value="1"/>
</dbReference>
<feature type="region of interest" description="Disordered" evidence="6">
    <location>
        <begin position="460"/>
        <end position="518"/>
    </location>
</feature>
<feature type="transmembrane region" description="Helical" evidence="7">
    <location>
        <begin position="290"/>
        <end position="311"/>
    </location>
</feature>
<evidence type="ECO:0000256" key="7">
    <source>
        <dbReference type="SAM" id="Phobius"/>
    </source>
</evidence>
<feature type="transmembrane region" description="Helical" evidence="7">
    <location>
        <begin position="426"/>
        <end position="447"/>
    </location>
</feature>
<feature type="compositionally biased region" description="Basic and acidic residues" evidence="6">
    <location>
        <begin position="477"/>
        <end position="490"/>
    </location>
</feature>
<feature type="transmembrane region" description="Helical" evidence="7">
    <location>
        <begin position="385"/>
        <end position="406"/>
    </location>
</feature>
<evidence type="ECO:0000313" key="10">
    <source>
        <dbReference type="EMBL" id="MFC4308215.1"/>
    </source>
</evidence>
<feature type="domain" description="NADH:quinone oxidoreductase/Mrp antiporter transmembrane" evidence="8">
    <location>
        <begin position="136"/>
        <end position="421"/>
    </location>
</feature>
<dbReference type="PANTHER" id="PTHR42829:SF2">
    <property type="entry name" value="NADH-UBIQUINONE OXIDOREDUCTASE CHAIN 5"/>
    <property type="match status" value="1"/>
</dbReference>
<keyword evidence="4 7" id="KW-0472">Membrane</keyword>
<feature type="transmembrane region" description="Helical" evidence="7">
    <location>
        <begin position="318"/>
        <end position="340"/>
    </location>
</feature>
<feature type="domain" description="NADH-Ubiquinone oxidoreductase (complex I) chain 5 N-terminal" evidence="9">
    <location>
        <begin position="70"/>
        <end position="120"/>
    </location>
</feature>
<feature type="transmembrane region" description="Helical" evidence="7">
    <location>
        <begin position="119"/>
        <end position="136"/>
    </location>
</feature>
<comment type="caution">
    <text evidence="10">The sequence shown here is derived from an EMBL/GenBank/DDBJ whole genome shotgun (WGS) entry which is preliminary data.</text>
</comment>
<dbReference type="Pfam" id="PF00662">
    <property type="entry name" value="Proton_antipo_N"/>
    <property type="match status" value="1"/>
</dbReference>
<feature type="transmembrane region" description="Helical" evidence="7">
    <location>
        <begin position="36"/>
        <end position="56"/>
    </location>
</feature>
<organism evidence="10 11">
    <name type="scientific">Steroidobacter flavus</name>
    <dbReference type="NCBI Taxonomy" id="1842136"/>
    <lineage>
        <taxon>Bacteria</taxon>
        <taxon>Pseudomonadati</taxon>
        <taxon>Pseudomonadota</taxon>
        <taxon>Gammaproteobacteria</taxon>
        <taxon>Steroidobacterales</taxon>
        <taxon>Steroidobacteraceae</taxon>
        <taxon>Steroidobacter</taxon>
    </lineage>
</organism>
<feature type="transmembrane region" description="Helical" evidence="7">
    <location>
        <begin position="87"/>
        <end position="107"/>
    </location>
</feature>
<dbReference type="NCBIfam" id="NF005141">
    <property type="entry name" value="PRK06590.1"/>
    <property type="match status" value="1"/>
</dbReference>
<accession>A0ABV8SLH3</accession>
<dbReference type="InterPro" id="IPR003945">
    <property type="entry name" value="NU5C-like"/>
</dbReference>
<keyword evidence="2 5" id="KW-0812">Transmembrane</keyword>
<evidence type="ECO:0000256" key="5">
    <source>
        <dbReference type="RuleBase" id="RU000320"/>
    </source>
</evidence>
<feature type="transmembrane region" description="Helical" evidence="7">
    <location>
        <begin position="686"/>
        <end position="706"/>
    </location>
</feature>
<evidence type="ECO:0000256" key="1">
    <source>
        <dbReference type="ARBA" id="ARBA00004127"/>
    </source>
</evidence>
<reference evidence="11" key="1">
    <citation type="journal article" date="2019" name="Int. J. Syst. Evol. Microbiol.">
        <title>The Global Catalogue of Microorganisms (GCM) 10K type strain sequencing project: providing services to taxonomists for standard genome sequencing and annotation.</title>
        <authorList>
            <consortium name="The Broad Institute Genomics Platform"/>
            <consortium name="The Broad Institute Genome Sequencing Center for Infectious Disease"/>
            <person name="Wu L."/>
            <person name="Ma J."/>
        </authorList>
    </citation>
    <scope>NUCLEOTIDE SEQUENCE [LARGE SCALE GENOMIC DNA]</scope>
    <source>
        <strain evidence="11">CGMCC 1.10759</strain>
    </source>
</reference>
<evidence type="ECO:0000259" key="9">
    <source>
        <dbReference type="Pfam" id="PF00662"/>
    </source>
</evidence>
<name>A0ABV8SLH3_9GAMM</name>
<evidence type="ECO:0000256" key="3">
    <source>
        <dbReference type="ARBA" id="ARBA00022989"/>
    </source>
</evidence>
<feature type="transmembrane region" description="Helical" evidence="7">
    <location>
        <begin position="6"/>
        <end position="24"/>
    </location>
</feature>
<feature type="transmembrane region" description="Helical" evidence="7">
    <location>
        <begin position="588"/>
        <end position="605"/>
    </location>
</feature>
<dbReference type="PANTHER" id="PTHR42829">
    <property type="entry name" value="NADH-UBIQUINONE OXIDOREDUCTASE CHAIN 5"/>
    <property type="match status" value="1"/>
</dbReference>
<feature type="compositionally biased region" description="Basic and acidic residues" evidence="6">
    <location>
        <begin position="500"/>
        <end position="518"/>
    </location>
</feature>
<feature type="transmembrane region" description="Helical" evidence="7">
    <location>
        <begin position="216"/>
        <end position="239"/>
    </location>
</feature>
<dbReference type="InterPro" id="IPR001750">
    <property type="entry name" value="ND/Mrp_TM"/>
</dbReference>
<sequence>MISQSVLLTIVLAPLLAAILAGIAGKVIGRAGAHTVTIAGVAIAFGLSAYVLKLLLVDGAPIVNQTVYTWLVSDGIRMEVGFLIDNLSAMMMTVVTFVSLCVHVYTIGYMKDDPGYQRFFAYISLFTFSMLMLVMSNNFMQLFFGWEAVGVVSYLLIGFWYTRPSAIFANLKAFLVNRVGDFGFVLGIAGVAYYTGSLDYATVFNARDAIVANTMTIFPGVEWQAITVVCICLFVGAMGKSAQVPLHVWLPDSMEGPTPISALIHAATMVTAGIFMVARMSPLFELSEMALSFVLVIGATTAFFMGLLGLVNNDIKRVVAYSTLSQLGYMTVALGVSAYAGALFHLMTHAFFKALLFLAAGSVIIGMHHEQDMRKMGGLKKYMPITYWTSAIGTLALIGFPGTSGFFSKDALIEAVHASHIPGATYAYWCVFLGVFITAFYSFRLVFMTFHGPERFREVSHESHGESNSTHLTSDADAGHEPDTHDDHGHAAAGAHATAHGHDDHAKHDDHGHHGPVEPHESPWVVTLPLILLAIPSLFIGAFTIGPMLFGDYFNGVLFVSEEHNVLGHIGEEWHGPLMFIVHAMKQPPVYLAFAGWALAWFLYVKRPDLPAVIAGKFAALYQLFAKKFYFDEIYQAVFAKGSVGLGTALWRVGDVAIIDGAAVNGSARAVGWLSGVMRRIQSGYLYHYAFAMIIGLSVLLAWYVLR</sequence>
<feature type="transmembrane region" description="Helical" evidence="7">
    <location>
        <begin position="346"/>
        <end position="365"/>
    </location>
</feature>
<dbReference type="InterPro" id="IPR018393">
    <property type="entry name" value="NADHpl_OxRdtase_5_subgr"/>
</dbReference>
<keyword evidence="3 7" id="KW-1133">Transmembrane helix</keyword>
<keyword evidence="11" id="KW-1185">Reference proteome</keyword>
<dbReference type="Proteomes" id="UP001595904">
    <property type="component" value="Unassembled WGS sequence"/>
</dbReference>
<protein>
    <submittedName>
        <fullName evidence="10">NADH-quinone oxidoreductase subunit L</fullName>
    </submittedName>
</protein>
<comment type="subcellular location">
    <subcellularLocation>
        <location evidence="1">Endomembrane system</location>
        <topology evidence="1">Multi-pass membrane protein</topology>
    </subcellularLocation>
    <subcellularLocation>
        <location evidence="5">Membrane</location>
        <topology evidence="5">Multi-pass membrane protein</topology>
    </subcellularLocation>
</comment>
<dbReference type="PRINTS" id="PR01434">
    <property type="entry name" value="NADHDHGNASE5"/>
</dbReference>
<dbReference type="NCBIfam" id="TIGR01974">
    <property type="entry name" value="NDH_I_L"/>
    <property type="match status" value="1"/>
</dbReference>
<dbReference type="InterPro" id="IPR001516">
    <property type="entry name" value="Proton_antipo_N"/>
</dbReference>
<proteinExistence type="predicted"/>